<feature type="transmembrane region" description="Helical" evidence="1">
    <location>
        <begin position="114"/>
        <end position="138"/>
    </location>
</feature>
<sequence>MSANTTTAGRSLGITLAVDFGIQLVFYIYSAARQTETLYDLSGSLTYIVCVLVALLLRDNGDVNAISSLHPRQIVAAALVLIWALRLGSFLFMRVQKHADRRFDTLKTNPVQFAIPWSLQVIWIFLTAFPVFAILGNISTAQNAFGASDGIGIAIWVFGFVVEAVADAQKSAFKTKNPTKFMQTGLFKYSRYPNYFGEVTLWVGMFILCANGFTDSWQWVTIISPIFVFCLIYFLSGVAMLEKSSEARYGQDPEFIAYKARTSKFILWFPKSQ</sequence>
<proteinExistence type="predicted"/>
<feature type="transmembrane region" description="Helical" evidence="1">
    <location>
        <begin position="144"/>
        <end position="166"/>
    </location>
</feature>
<dbReference type="PANTHER" id="PTHR32251">
    <property type="entry name" value="3-OXO-5-ALPHA-STEROID 4-DEHYDROGENASE"/>
    <property type="match status" value="1"/>
</dbReference>
<evidence type="ECO:0000256" key="1">
    <source>
        <dbReference type="SAM" id="Phobius"/>
    </source>
</evidence>
<dbReference type="STRING" id="246404.A0A507FMQ9"/>
<name>A0A507FMQ9_9FUNG</name>
<dbReference type="Pfam" id="PF06966">
    <property type="entry name" value="DUF1295"/>
    <property type="match status" value="1"/>
</dbReference>
<dbReference type="Proteomes" id="UP000320333">
    <property type="component" value="Unassembled WGS sequence"/>
</dbReference>
<dbReference type="Gene3D" id="1.20.120.1630">
    <property type="match status" value="1"/>
</dbReference>
<comment type="caution">
    <text evidence="2">The sequence shown here is derived from an EMBL/GenBank/DDBJ whole genome shotgun (WGS) entry which is preliminary data.</text>
</comment>
<dbReference type="PANTHER" id="PTHR32251:SF17">
    <property type="entry name" value="STEROID 5-ALPHA REDUCTASE C-TERMINAL DOMAIN-CONTAINING PROTEIN"/>
    <property type="match status" value="1"/>
</dbReference>
<feature type="transmembrane region" description="Helical" evidence="1">
    <location>
        <begin position="12"/>
        <end position="31"/>
    </location>
</feature>
<feature type="transmembrane region" description="Helical" evidence="1">
    <location>
        <begin position="195"/>
        <end position="213"/>
    </location>
</feature>
<dbReference type="GO" id="GO:0016020">
    <property type="term" value="C:membrane"/>
    <property type="evidence" value="ECO:0007669"/>
    <property type="project" value="TreeGrafter"/>
</dbReference>
<dbReference type="InterPro" id="IPR010721">
    <property type="entry name" value="UstE-like"/>
</dbReference>
<keyword evidence="1" id="KW-0472">Membrane</keyword>
<keyword evidence="1" id="KW-0812">Transmembrane</keyword>
<evidence type="ECO:0000313" key="3">
    <source>
        <dbReference type="Proteomes" id="UP000320333"/>
    </source>
</evidence>
<feature type="transmembrane region" description="Helical" evidence="1">
    <location>
        <begin position="219"/>
        <end position="241"/>
    </location>
</feature>
<protein>
    <submittedName>
        <fullName evidence="2">Uncharacterized protein</fullName>
    </submittedName>
</protein>
<accession>A0A507FMQ9</accession>
<dbReference type="OrthoDB" id="201504at2759"/>
<keyword evidence="1" id="KW-1133">Transmembrane helix</keyword>
<gene>
    <name evidence="2" type="ORF">CcCBS67573_g01021</name>
</gene>
<dbReference type="PROSITE" id="PS50244">
    <property type="entry name" value="S5A_REDUCTASE"/>
    <property type="match status" value="1"/>
</dbReference>
<dbReference type="AlphaFoldDB" id="A0A507FMQ9"/>
<dbReference type="EMBL" id="QEAP01000016">
    <property type="protein sequence ID" value="TPX77711.1"/>
    <property type="molecule type" value="Genomic_DNA"/>
</dbReference>
<feature type="transmembrane region" description="Helical" evidence="1">
    <location>
        <begin position="38"/>
        <end position="57"/>
    </location>
</feature>
<reference evidence="2 3" key="1">
    <citation type="journal article" date="2019" name="Sci. Rep.">
        <title>Comparative genomics of chytrid fungi reveal insights into the obligate biotrophic and pathogenic lifestyle of Synchytrium endobioticum.</title>
        <authorList>
            <person name="van de Vossenberg B.T.L.H."/>
            <person name="Warris S."/>
            <person name="Nguyen H.D.T."/>
            <person name="van Gent-Pelzer M.P.E."/>
            <person name="Joly D.L."/>
            <person name="van de Geest H.C."/>
            <person name="Bonants P.J.M."/>
            <person name="Smith D.S."/>
            <person name="Levesque C.A."/>
            <person name="van der Lee T.A.J."/>
        </authorList>
    </citation>
    <scope>NUCLEOTIDE SEQUENCE [LARGE SCALE GENOMIC DNA]</scope>
    <source>
        <strain evidence="2 3">CBS 675.73</strain>
    </source>
</reference>
<evidence type="ECO:0000313" key="2">
    <source>
        <dbReference type="EMBL" id="TPX77711.1"/>
    </source>
</evidence>
<feature type="transmembrane region" description="Helical" evidence="1">
    <location>
        <begin position="73"/>
        <end position="93"/>
    </location>
</feature>
<keyword evidence="3" id="KW-1185">Reference proteome</keyword>
<organism evidence="2 3">
    <name type="scientific">Chytriomyces confervae</name>
    <dbReference type="NCBI Taxonomy" id="246404"/>
    <lineage>
        <taxon>Eukaryota</taxon>
        <taxon>Fungi</taxon>
        <taxon>Fungi incertae sedis</taxon>
        <taxon>Chytridiomycota</taxon>
        <taxon>Chytridiomycota incertae sedis</taxon>
        <taxon>Chytridiomycetes</taxon>
        <taxon>Chytridiales</taxon>
        <taxon>Chytriomycetaceae</taxon>
        <taxon>Chytriomyces</taxon>
    </lineage>
</organism>